<comment type="function">
    <text evidence="2">Acts on leucine, isoleucine and valine.</text>
</comment>
<dbReference type="InterPro" id="IPR018300">
    <property type="entry name" value="Aminotrans_IV_CS"/>
</dbReference>
<comment type="caution">
    <text evidence="16">The sequence shown here is derived from an EMBL/GenBank/DDBJ whole genome shotgun (WGS) entry which is preliminary data.</text>
</comment>
<accession>A0ABV5JD06</accession>
<dbReference type="InterPro" id="IPR050571">
    <property type="entry name" value="Class-IV_PLP-Dep_Aminotrnsfr"/>
</dbReference>
<evidence type="ECO:0000256" key="14">
    <source>
        <dbReference type="RuleBase" id="RU004106"/>
    </source>
</evidence>
<dbReference type="InterPro" id="IPR043132">
    <property type="entry name" value="BCAT-like_C"/>
</dbReference>
<evidence type="ECO:0000256" key="6">
    <source>
        <dbReference type="ARBA" id="ARBA00009320"/>
    </source>
</evidence>
<evidence type="ECO:0000256" key="2">
    <source>
        <dbReference type="ARBA" id="ARBA00003109"/>
    </source>
</evidence>
<keyword evidence="9 15" id="KW-0663">Pyridoxal phosphate</keyword>
<keyword evidence="16" id="KW-0808">Transferase</keyword>
<sequence>MESALRRNLPPDLKLIETFGFDPALGFQNLDLHLSRMEKSAQGFGIDFDRNAAQHLLSSVSGTDTRRCRMSLKLNGKFELQVFPISSTVSAWRVMVAKDRLRSDDRWLQVKTTERQLYDNARANLPNGVDELIFLNERGEICEGTITNVFADFGQGLITPPLTCGLLPGVLRQKMLDAGEAAEAILTERDIKKAQRLFVGNSLRGLIRAHLV</sequence>
<dbReference type="InterPro" id="IPR036038">
    <property type="entry name" value="Aminotransferase-like"/>
</dbReference>
<protein>
    <recommendedName>
        <fullName evidence="8">Probable branched-chain-amino-acid aminotransferase</fullName>
        <ecNumber evidence="7">2.6.1.42</ecNumber>
    </recommendedName>
</protein>
<dbReference type="GO" id="GO:0008483">
    <property type="term" value="F:transaminase activity"/>
    <property type="evidence" value="ECO:0007669"/>
    <property type="project" value="UniProtKB-KW"/>
</dbReference>
<evidence type="ECO:0000256" key="15">
    <source>
        <dbReference type="RuleBase" id="RU004516"/>
    </source>
</evidence>
<comment type="pathway">
    <text evidence="5">Amino-acid biosynthesis; L-leucine biosynthesis; L-leucine from 3-methyl-2-oxobutanoate: step 4/4.</text>
</comment>
<keyword evidence="10" id="KW-0100">Branched-chain amino acid biosynthesis</keyword>
<dbReference type="InterPro" id="IPR043131">
    <property type="entry name" value="BCAT-like_N"/>
</dbReference>
<comment type="similarity">
    <text evidence="6 14">Belongs to the class-IV pyridoxal-phosphate-dependent aminotransferase family.</text>
</comment>
<keyword evidence="16" id="KW-0032">Aminotransferase</keyword>
<dbReference type="NCBIfam" id="NF005729">
    <property type="entry name" value="PRK07546.1-3"/>
    <property type="match status" value="1"/>
</dbReference>
<comment type="catalytic activity">
    <reaction evidence="12">
        <text>L-isoleucine + 2-oxoglutarate = (S)-3-methyl-2-oxopentanoate + L-glutamate</text>
        <dbReference type="Rhea" id="RHEA:24801"/>
        <dbReference type="ChEBI" id="CHEBI:16810"/>
        <dbReference type="ChEBI" id="CHEBI:29985"/>
        <dbReference type="ChEBI" id="CHEBI:35146"/>
        <dbReference type="ChEBI" id="CHEBI:58045"/>
        <dbReference type="EC" id="2.6.1.42"/>
    </reaction>
</comment>
<dbReference type="SUPFAM" id="SSF56752">
    <property type="entry name" value="D-aminoacid aminotransferase-like PLP-dependent enzymes"/>
    <property type="match status" value="1"/>
</dbReference>
<evidence type="ECO:0000256" key="10">
    <source>
        <dbReference type="ARBA" id="ARBA00023304"/>
    </source>
</evidence>
<dbReference type="Gene3D" id="3.20.10.10">
    <property type="entry name" value="D-amino Acid Aminotransferase, subunit A, domain 2"/>
    <property type="match status" value="1"/>
</dbReference>
<comment type="pathway">
    <text evidence="3">Amino-acid biosynthesis; L-isoleucine biosynthesis; L-isoleucine from 2-oxobutanoate: step 4/4.</text>
</comment>
<organism evidence="16 17">
    <name type="scientific">Pseudohalocynthiibacter aestuariivivens</name>
    <dbReference type="NCBI Taxonomy" id="1591409"/>
    <lineage>
        <taxon>Bacteria</taxon>
        <taxon>Pseudomonadati</taxon>
        <taxon>Pseudomonadota</taxon>
        <taxon>Alphaproteobacteria</taxon>
        <taxon>Rhodobacterales</taxon>
        <taxon>Paracoccaceae</taxon>
        <taxon>Pseudohalocynthiibacter</taxon>
    </lineage>
</organism>
<comment type="catalytic activity">
    <reaction evidence="11">
        <text>L-valine + 2-oxoglutarate = 3-methyl-2-oxobutanoate + L-glutamate</text>
        <dbReference type="Rhea" id="RHEA:24813"/>
        <dbReference type="ChEBI" id="CHEBI:11851"/>
        <dbReference type="ChEBI" id="CHEBI:16810"/>
        <dbReference type="ChEBI" id="CHEBI:29985"/>
        <dbReference type="ChEBI" id="CHEBI:57762"/>
        <dbReference type="EC" id="2.6.1.42"/>
    </reaction>
</comment>
<dbReference type="Proteomes" id="UP001589683">
    <property type="component" value="Unassembled WGS sequence"/>
</dbReference>
<dbReference type="PANTHER" id="PTHR42743:SF11">
    <property type="entry name" value="AMINODEOXYCHORISMATE LYASE"/>
    <property type="match status" value="1"/>
</dbReference>
<proteinExistence type="inferred from homology"/>
<dbReference type="RefSeq" id="WP_213888852.1">
    <property type="nucleotide sequence ID" value="NZ_JAGFNU010000005.1"/>
</dbReference>
<dbReference type="NCBIfam" id="NF005731">
    <property type="entry name" value="PRK07546.1-5"/>
    <property type="match status" value="1"/>
</dbReference>
<dbReference type="Gene3D" id="3.30.470.10">
    <property type="match status" value="1"/>
</dbReference>
<evidence type="ECO:0000256" key="13">
    <source>
        <dbReference type="ARBA" id="ARBA00049229"/>
    </source>
</evidence>
<gene>
    <name evidence="16" type="ORF">ACFFUT_06060</name>
</gene>
<evidence type="ECO:0000256" key="5">
    <source>
        <dbReference type="ARBA" id="ARBA00005072"/>
    </source>
</evidence>
<evidence type="ECO:0000256" key="8">
    <source>
        <dbReference type="ARBA" id="ARBA00014472"/>
    </source>
</evidence>
<dbReference type="PANTHER" id="PTHR42743">
    <property type="entry name" value="AMINO-ACID AMINOTRANSFERASE"/>
    <property type="match status" value="1"/>
</dbReference>
<dbReference type="PROSITE" id="PS00770">
    <property type="entry name" value="AA_TRANSFER_CLASS_4"/>
    <property type="match status" value="1"/>
</dbReference>
<keyword evidence="17" id="KW-1185">Reference proteome</keyword>
<evidence type="ECO:0000313" key="17">
    <source>
        <dbReference type="Proteomes" id="UP001589683"/>
    </source>
</evidence>
<comment type="cofactor">
    <cofactor evidence="1 15">
        <name>pyridoxal 5'-phosphate</name>
        <dbReference type="ChEBI" id="CHEBI:597326"/>
    </cofactor>
</comment>
<dbReference type="InterPro" id="IPR001544">
    <property type="entry name" value="Aminotrans_IV"/>
</dbReference>
<reference evidence="16 17" key="1">
    <citation type="submission" date="2024-09" db="EMBL/GenBank/DDBJ databases">
        <authorList>
            <person name="Sun Q."/>
            <person name="Mori K."/>
        </authorList>
    </citation>
    <scope>NUCLEOTIDE SEQUENCE [LARGE SCALE GENOMIC DNA]</scope>
    <source>
        <strain evidence="16 17">CECT 8726</strain>
    </source>
</reference>
<comment type="catalytic activity">
    <reaction evidence="13">
        <text>L-leucine + 2-oxoglutarate = 4-methyl-2-oxopentanoate + L-glutamate</text>
        <dbReference type="Rhea" id="RHEA:18321"/>
        <dbReference type="ChEBI" id="CHEBI:16810"/>
        <dbReference type="ChEBI" id="CHEBI:17865"/>
        <dbReference type="ChEBI" id="CHEBI:29985"/>
        <dbReference type="ChEBI" id="CHEBI:57427"/>
        <dbReference type="EC" id="2.6.1.42"/>
    </reaction>
</comment>
<comment type="pathway">
    <text evidence="4">Amino-acid biosynthesis; L-valine biosynthesis; L-valine from pyruvate: step 4/4.</text>
</comment>
<evidence type="ECO:0000256" key="12">
    <source>
        <dbReference type="ARBA" id="ARBA00048798"/>
    </source>
</evidence>
<dbReference type="Pfam" id="PF01063">
    <property type="entry name" value="Aminotran_4"/>
    <property type="match status" value="1"/>
</dbReference>
<evidence type="ECO:0000256" key="3">
    <source>
        <dbReference type="ARBA" id="ARBA00004824"/>
    </source>
</evidence>
<evidence type="ECO:0000256" key="9">
    <source>
        <dbReference type="ARBA" id="ARBA00022898"/>
    </source>
</evidence>
<dbReference type="EMBL" id="JBHMEA010000016">
    <property type="protein sequence ID" value="MFB9231349.1"/>
    <property type="molecule type" value="Genomic_DNA"/>
</dbReference>
<evidence type="ECO:0000256" key="11">
    <source>
        <dbReference type="ARBA" id="ARBA00048212"/>
    </source>
</evidence>
<evidence type="ECO:0000313" key="16">
    <source>
        <dbReference type="EMBL" id="MFB9231349.1"/>
    </source>
</evidence>
<evidence type="ECO:0000256" key="7">
    <source>
        <dbReference type="ARBA" id="ARBA00013053"/>
    </source>
</evidence>
<name>A0ABV5JD06_9RHOB</name>
<evidence type="ECO:0000256" key="4">
    <source>
        <dbReference type="ARBA" id="ARBA00004931"/>
    </source>
</evidence>
<dbReference type="EC" id="2.6.1.42" evidence="7"/>
<evidence type="ECO:0000256" key="1">
    <source>
        <dbReference type="ARBA" id="ARBA00001933"/>
    </source>
</evidence>
<keyword evidence="10" id="KW-0028">Amino-acid biosynthesis</keyword>